<keyword evidence="5" id="KW-1185">Reference proteome</keyword>
<evidence type="ECO:0000259" key="3">
    <source>
        <dbReference type="PROSITE" id="PS50893"/>
    </source>
</evidence>
<reference evidence="4 5" key="1">
    <citation type="journal article" date="2015" name="Genome Announc.">
        <title>Expanding the biotechnology potential of lactobacilli through comparative genomics of 213 strains and associated genera.</title>
        <authorList>
            <person name="Sun Z."/>
            <person name="Harris H.M."/>
            <person name="McCann A."/>
            <person name="Guo C."/>
            <person name="Argimon S."/>
            <person name="Zhang W."/>
            <person name="Yang X."/>
            <person name="Jeffery I.B."/>
            <person name="Cooney J.C."/>
            <person name="Kagawa T.F."/>
            <person name="Liu W."/>
            <person name="Song Y."/>
            <person name="Salvetti E."/>
            <person name="Wrobel A."/>
            <person name="Rasinkangas P."/>
            <person name="Parkhill J."/>
            <person name="Rea M.C."/>
            <person name="O'Sullivan O."/>
            <person name="Ritari J."/>
            <person name="Douillard F.P."/>
            <person name="Paul Ross R."/>
            <person name="Yang R."/>
            <person name="Briner A.E."/>
            <person name="Felis G.E."/>
            <person name="de Vos W.M."/>
            <person name="Barrangou R."/>
            <person name="Klaenhammer T.R."/>
            <person name="Caufield P.W."/>
            <person name="Cui Y."/>
            <person name="Zhang H."/>
            <person name="O'Toole P.W."/>
        </authorList>
    </citation>
    <scope>NUCLEOTIDE SEQUENCE [LARGE SCALE GENOMIC DNA]</scope>
    <source>
        <strain evidence="4 5">DSM 24302</strain>
    </source>
</reference>
<dbReference type="CDD" id="cd03230">
    <property type="entry name" value="ABC_DR_subfamily_A"/>
    <property type="match status" value="1"/>
</dbReference>
<dbReference type="InterPro" id="IPR003593">
    <property type="entry name" value="AAA+_ATPase"/>
</dbReference>
<dbReference type="EMBL" id="AYZR01000004">
    <property type="protein sequence ID" value="KRM94375.1"/>
    <property type="molecule type" value="Genomic_DNA"/>
</dbReference>
<dbReference type="STRING" id="1423802.FC56_GL001329"/>
<sequence length="238" mass="26200">MSLAVAVTNVSKHFANQVVLDNINLQVTSHQTLGLIGPSGAGKTTLVKIIMGMDDPDTGEVTVLGKPMPNRETLAQIGFMAQSDALYELLTGRENLTFFAELFHIAKKDIPARIEYAAGTVNLLEFLDRRVSNYSGGMKRRLSLALTLLADPDLLILDEPTVGIDPELRQQIWQELNRLRDNGKAIIITTHVMEDAAQCDNLAMIRDGHFITSGTPDELLAKYHTDSLEEVFVKAGQK</sequence>
<protein>
    <submittedName>
        <fullName evidence="4">Fe(3+)-transporting ATPase</fullName>
    </submittedName>
</protein>
<gene>
    <name evidence="4" type="ORF">FC56_GL001329</name>
</gene>
<dbReference type="PANTHER" id="PTHR43038">
    <property type="entry name" value="ATP-BINDING CASSETTE, SUB-FAMILY H, MEMBER 1"/>
    <property type="match status" value="1"/>
</dbReference>
<dbReference type="InterPro" id="IPR027417">
    <property type="entry name" value="P-loop_NTPase"/>
</dbReference>
<dbReference type="PANTHER" id="PTHR43038:SF3">
    <property type="entry name" value="ABC TRANSPORTER G FAMILY MEMBER 20 ISOFORM X1"/>
    <property type="match status" value="1"/>
</dbReference>
<proteinExistence type="predicted"/>
<dbReference type="InterPro" id="IPR017871">
    <property type="entry name" value="ABC_transporter-like_CS"/>
</dbReference>
<dbReference type="GO" id="GO:0016887">
    <property type="term" value="F:ATP hydrolysis activity"/>
    <property type="evidence" value="ECO:0007669"/>
    <property type="project" value="InterPro"/>
</dbReference>
<evidence type="ECO:0000256" key="2">
    <source>
        <dbReference type="ARBA" id="ARBA00022840"/>
    </source>
</evidence>
<dbReference type="SMART" id="SM00382">
    <property type="entry name" value="AAA"/>
    <property type="match status" value="1"/>
</dbReference>
<dbReference type="Proteomes" id="UP000051256">
    <property type="component" value="Unassembled WGS sequence"/>
</dbReference>
<dbReference type="Pfam" id="PF00005">
    <property type="entry name" value="ABC_tran"/>
    <property type="match status" value="1"/>
</dbReference>
<organism evidence="4 5">
    <name type="scientific">Lentilactobacillus senioris DSM 24302 = JCM 17472</name>
    <dbReference type="NCBI Taxonomy" id="1423802"/>
    <lineage>
        <taxon>Bacteria</taxon>
        <taxon>Bacillati</taxon>
        <taxon>Bacillota</taxon>
        <taxon>Bacilli</taxon>
        <taxon>Lactobacillales</taxon>
        <taxon>Lactobacillaceae</taxon>
        <taxon>Lentilactobacillus</taxon>
    </lineage>
</organism>
<name>A0A0R2CS05_9LACO</name>
<keyword evidence="1" id="KW-0547">Nucleotide-binding</keyword>
<dbReference type="PROSITE" id="PS50893">
    <property type="entry name" value="ABC_TRANSPORTER_2"/>
    <property type="match status" value="1"/>
</dbReference>
<dbReference type="AlphaFoldDB" id="A0A0R2CS05"/>
<evidence type="ECO:0000256" key="1">
    <source>
        <dbReference type="ARBA" id="ARBA00022741"/>
    </source>
</evidence>
<dbReference type="PROSITE" id="PS00211">
    <property type="entry name" value="ABC_TRANSPORTER_1"/>
    <property type="match status" value="1"/>
</dbReference>
<dbReference type="PATRIC" id="fig|1423802.4.peg.1348"/>
<dbReference type="RefSeq" id="WP_056977564.1">
    <property type="nucleotide sequence ID" value="NZ_AYZR01000004.1"/>
</dbReference>
<keyword evidence="2" id="KW-0067">ATP-binding</keyword>
<evidence type="ECO:0000313" key="5">
    <source>
        <dbReference type="Proteomes" id="UP000051256"/>
    </source>
</evidence>
<accession>A0A0R2CS05</accession>
<evidence type="ECO:0000313" key="4">
    <source>
        <dbReference type="EMBL" id="KRM94375.1"/>
    </source>
</evidence>
<dbReference type="Gene3D" id="3.40.50.300">
    <property type="entry name" value="P-loop containing nucleotide triphosphate hydrolases"/>
    <property type="match status" value="1"/>
</dbReference>
<dbReference type="InterPro" id="IPR003439">
    <property type="entry name" value="ABC_transporter-like_ATP-bd"/>
</dbReference>
<dbReference type="GO" id="GO:0005524">
    <property type="term" value="F:ATP binding"/>
    <property type="evidence" value="ECO:0007669"/>
    <property type="project" value="UniProtKB-KW"/>
</dbReference>
<dbReference type="SUPFAM" id="SSF52540">
    <property type="entry name" value="P-loop containing nucleoside triphosphate hydrolases"/>
    <property type="match status" value="1"/>
</dbReference>
<comment type="caution">
    <text evidence="4">The sequence shown here is derived from an EMBL/GenBank/DDBJ whole genome shotgun (WGS) entry which is preliminary data.</text>
</comment>
<feature type="domain" description="ABC transporter" evidence="3">
    <location>
        <begin position="5"/>
        <end position="232"/>
    </location>
</feature>